<evidence type="ECO:0000313" key="2">
    <source>
        <dbReference type="Proteomes" id="UP000585474"/>
    </source>
</evidence>
<gene>
    <name evidence="1" type="ORF">Acr_14g0002000</name>
</gene>
<dbReference type="EMBL" id="BJWL01000014">
    <property type="protein sequence ID" value="GFZ00565.1"/>
    <property type="molecule type" value="Genomic_DNA"/>
</dbReference>
<protein>
    <submittedName>
        <fullName evidence="1">Uncharacterized protein</fullName>
    </submittedName>
</protein>
<name>A0A7J0FPD5_9ERIC</name>
<evidence type="ECO:0000313" key="1">
    <source>
        <dbReference type="EMBL" id="GFZ00565.1"/>
    </source>
</evidence>
<keyword evidence="2" id="KW-1185">Reference proteome</keyword>
<organism evidence="1 2">
    <name type="scientific">Actinidia rufa</name>
    <dbReference type="NCBI Taxonomy" id="165716"/>
    <lineage>
        <taxon>Eukaryota</taxon>
        <taxon>Viridiplantae</taxon>
        <taxon>Streptophyta</taxon>
        <taxon>Embryophyta</taxon>
        <taxon>Tracheophyta</taxon>
        <taxon>Spermatophyta</taxon>
        <taxon>Magnoliopsida</taxon>
        <taxon>eudicotyledons</taxon>
        <taxon>Gunneridae</taxon>
        <taxon>Pentapetalae</taxon>
        <taxon>asterids</taxon>
        <taxon>Ericales</taxon>
        <taxon>Actinidiaceae</taxon>
        <taxon>Actinidia</taxon>
    </lineage>
</organism>
<comment type="caution">
    <text evidence="1">The sequence shown here is derived from an EMBL/GenBank/DDBJ whole genome shotgun (WGS) entry which is preliminary data.</text>
</comment>
<reference evidence="1 2" key="1">
    <citation type="submission" date="2019-07" db="EMBL/GenBank/DDBJ databases">
        <title>De Novo Assembly of kiwifruit Actinidia rufa.</title>
        <authorList>
            <person name="Sugita-Konishi S."/>
            <person name="Sato K."/>
            <person name="Mori E."/>
            <person name="Abe Y."/>
            <person name="Kisaki G."/>
            <person name="Hamano K."/>
            <person name="Suezawa K."/>
            <person name="Otani M."/>
            <person name="Fukuda T."/>
            <person name="Manabe T."/>
            <person name="Gomi K."/>
            <person name="Tabuchi M."/>
            <person name="Akimitsu K."/>
            <person name="Kataoka I."/>
        </authorList>
    </citation>
    <scope>NUCLEOTIDE SEQUENCE [LARGE SCALE GENOMIC DNA]</scope>
    <source>
        <strain evidence="2">cv. Fuchu</strain>
    </source>
</reference>
<proteinExistence type="predicted"/>
<dbReference type="OrthoDB" id="1559178at2759"/>
<dbReference type="AlphaFoldDB" id="A0A7J0FPD5"/>
<accession>A0A7J0FPD5</accession>
<sequence length="212" mass="24530">MTSWVRGKKLRVTPDTFNVILEIPRIENPKFEFLDFGMPDLPAIFHELLFGDDNWDGKCTVAMSVTRVNLLWVVGTRKTINLSRVMVKALCSMYGSSDPRGSVPFTGFLTELFKRHYIHIPIDLIRTEPEKPINRYSLTRLEGQRKKRRLEANVSEQPSVGILELQETITNLRIEFNTRMTSLEEKSSCHTTMLHEIKGMLIQMQSKDEDDE</sequence>
<dbReference type="Proteomes" id="UP000585474">
    <property type="component" value="Unassembled WGS sequence"/>
</dbReference>